<dbReference type="AlphaFoldDB" id="A0A183GRY8"/>
<accession>A0A3P8E4Q8</accession>
<evidence type="ECO:0000313" key="2">
    <source>
        <dbReference type="EMBL" id="VDP51461.1"/>
    </source>
</evidence>
<dbReference type="Proteomes" id="UP000050761">
    <property type="component" value="Unassembled WGS sequence"/>
</dbReference>
<sequence length="138" mass="14970">MAEKPPPNAAALATSIPIATLSTGATLEPVLSQSLPARITELVRLVRNPTEERSPDVHRGSETSAQSMPPAASANVNIRPPLNRGQSQIQMALNGSANFVGWNDSEGDIKRNWGSKRLRFLAKKYSLNQHQALNEAFE</sequence>
<dbReference type="OrthoDB" id="10488174at2759"/>
<evidence type="ECO:0000313" key="3">
    <source>
        <dbReference type="Proteomes" id="UP000050761"/>
    </source>
</evidence>
<accession>A0A183GRY8</accession>
<evidence type="ECO:0000313" key="4">
    <source>
        <dbReference type="WBParaSite" id="HPBE_0002545801-mRNA-1"/>
    </source>
</evidence>
<feature type="region of interest" description="Disordered" evidence="1">
    <location>
        <begin position="46"/>
        <end position="85"/>
    </location>
</feature>
<evidence type="ECO:0000256" key="1">
    <source>
        <dbReference type="SAM" id="MobiDB-lite"/>
    </source>
</evidence>
<name>A0A183GRY8_HELPZ</name>
<keyword evidence="3" id="KW-1185">Reference proteome</keyword>
<protein>
    <submittedName>
        <fullName evidence="2 4">Uncharacterized protein</fullName>
    </submittedName>
</protein>
<reference evidence="2 3" key="1">
    <citation type="submission" date="2018-11" db="EMBL/GenBank/DDBJ databases">
        <authorList>
            <consortium name="Pathogen Informatics"/>
        </authorList>
    </citation>
    <scope>NUCLEOTIDE SEQUENCE [LARGE SCALE GENOMIC DNA]</scope>
</reference>
<dbReference type="EMBL" id="UZAH01037953">
    <property type="protein sequence ID" value="VDP51461.1"/>
    <property type="molecule type" value="Genomic_DNA"/>
</dbReference>
<feature type="compositionally biased region" description="Basic and acidic residues" evidence="1">
    <location>
        <begin position="49"/>
        <end position="61"/>
    </location>
</feature>
<reference evidence="4" key="2">
    <citation type="submission" date="2019-09" db="UniProtKB">
        <authorList>
            <consortium name="WormBaseParasite"/>
        </authorList>
    </citation>
    <scope>IDENTIFICATION</scope>
</reference>
<organism evidence="3 4">
    <name type="scientific">Heligmosomoides polygyrus</name>
    <name type="common">Parasitic roundworm</name>
    <dbReference type="NCBI Taxonomy" id="6339"/>
    <lineage>
        <taxon>Eukaryota</taxon>
        <taxon>Metazoa</taxon>
        <taxon>Ecdysozoa</taxon>
        <taxon>Nematoda</taxon>
        <taxon>Chromadorea</taxon>
        <taxon>Rhabditida</taxon>
        <taxon>Rhabditina</taxon>
        <taxon>Rhabditomorpha</taxon>
        <taxon>Strongyloidea</taxon>
        <taxon>Heligmosomidae</taxon>
        <taxon>Heligmosomoides</taxon>
    </lineage>
</organism>
<gene>
    <name evidence="2" type="ORF">HPBE_LOCUS25457</name>
</gene>
<dbReference type="WBParaSite" id="HPBE_0002545801-mRNA-1">
    <property type="protein sequence ID" value="HPBE_0002545801-mRNA-1"/>
    <property type="gene ID" value="HPBE_0002545801"/>
</dbReference>
<proteinExistence type="predicted"/>